<comment type="subcellular location">
    <subcellularLocation>
        <location evidence="5">Cytoplasm</location>
    </subcellularLocation>
</comment>
<feature type="binding site" evidence="5">
    <location>
        <begin position="11"/>
        <end position="16"/>
    </location>
    <ligand>
        <name>ATP</name>
        <dbReference type="ChEBI" id="CHEBI:30616"/>
    </ligand>
</feature>
<keyword evidence="5 7" id="KW-0808">Transferase</keyword>
<dbReference type="SUPFAM" id="SSF52540">
    <property type="entry name" value="P-loop containing nucleoside triphosphate hydrolases"/>
    <property type="match status" value="1"/>
</dbReference>
<keyword evidence="8" id="KW-1185">Reference proteome</keyword>
<dbReference type="InterPro" id="IPR001977">
    <property type="entry name" value="Depp_CoAkinase"/>
</dbReference>
<keyword evidence="5" id="KW-0963">Cytoplasm</keyword>
<dbReference type="Gene3D" id="3.40.50.300">
    <property type="entry name" value="P-loop containing nucleotide triphosphate hydrolases"/>
    <property type="match status" value="1"/>
</dbReference>
<proteinExistence type="inferred from homology"/>
<evidence type="ECO:0000256" key="3">
    <source>
        <dbReference type="ARBA" id="ARBA00022840"/>
    </source>
</evidence>
<keyword evidence="3 5" id="KW-0067">ATP-binding</keyword>
<accession>A0ABT1U0T6</accession>
<keyword evidence="2 5" id="KW-0547">Nucleotide-binding</keyword>
<organism evidence="7 8">
    <name type="scientific">Methylomonas rivi</name>
    <dbReference type="NCBI Taxonomy" id="2952226"/>
    <lineage>
        <taxon>Bacteria</taxon>
        <taxon>Pseudomonadati</taxon>
        <taxon>Pseudomonadota</taxon>
        <taxon>Gammaproteobacteria</taxon>
        <taxon>Methylococcales</taxon>
        <taxon>Methylococcaceae</taxon>
        <taxon>Methylomonas</taxon>
    </lineage>
</organism>
<evidence type="ECO:0000256" key="4">
    <source>
        <dbReference type="ARBA" id="ARBA00022993"/>
    </source>
</evidence>
<gene>
    <name evidence="5 7" type="primary">coaE</name>
    <name evidence="7" type="ORF">NP596_03100</name>
</gene>
<comment type="function">
    <text evidence="5">Catalyzes the phosphorylation of the 3'-hydroxyl group of dephosphocoenzyme A to form coenzyme A.</text>
</comment>
<evidence type="ECO:0000313" key="7">
    <source>
        <dbReference type="EMBL" id="MCQ8127434.1"/>
    </source>
</evidence>
<dbReference type="Proteomes" id="UP001524586">
    <property type="component" value="Unassembled WGS sequence"/>
</dbReference>
<sequence>MLKVGLTGGIGSGKSTVCRLFADLSVPIIDTDVIARQLVEPGQPALSRLAAAFGAAIVNPDGSLDRARLRQLAFSDPLHKRQLDAIMHPLIFKEMEAQITRLRAIYCLLVIPLLVETQNNYTLDRMLLVDCPEQVQIQRVMSRDKVGREQAMAVIAAQATRQQRLALAHDVIDNTAAPERLAEQVKRLHNSYLLLATAGTTSA</sequence>
<dbReference type="Pfam" id="PF01121">
    <property type="entry name" value="CoaE"/>
    <property type="match status" value="1"/>
</dbReference>
<comment type="catalytic activity">
    <reaction evidence="5">
        <text>3'-dephospho-CoA + ATP = ADP + CoA + H(+)</text>
        <dbReference type="Rhea" id="RHEA:18245"/>
        <dbReference type="ChEBI" id="CHEBI:15378"/>
        <dbReference type="ChEBI" id="CHEBI:30616"/>
        <dbReference type="ChEBI" id="CHEBI:57287"/>
        <dbReference type="ChEBI" id="CHEBI:57328"/>
        <dbReference type="ChEBI" id="CHEBI:456216"/>
        <dbReference type="EC" id="2.7.1.24"/>
    </reaction>
</comment>
<evidence type="ECO:0000256" key="1">
    <source>
        <dbReference type="ARBA" id="ARBA00009018"/>
    </source>
</evidence>
<dbReference type="GO" id="GO:0004140">
    <property type="term" value="F:dephospho-CoA kinase activity"/>
    <property type="evidence" value="ECO:0007669"/>
    <property type="project" value="UniProtKB-EC"/>
</dbReference>
<keyword evidence="4 5" id="KW-0173">Coenzyme A biosynthesis</keyword>
<dbReference type="PROSITE" id="PS51219">
    <property type="entry name" value="DPCK"/>
    <property type="match status" value="1"/>
</dbReference>
<dbReference type="RefSeq" id="WP_256613757.1">
    <property type="nucleotide sequence ID" value="NZ_JANIBK010000009.1"/>
</dbReference>
<reference evidence="7 8" key="1">
    <citation type="submission" date="2022-07" db="EMBL/GenBank/DDBJ databases">
        <title>Methylomonas rivi sp. nov., Methylomonas rosea sp. nov., Methylomonas aureus sp. nov. and Methylomonas subterranea sp. nov., four novel methanotrophs isolated from a freshwater creek and the deep terrestrial subsurface.</title>
        <authorList>
            <person name="Abin C."/>
            <person name="Sankaranarayanan K."/>
            <person name="Garner C."/>
            <person name="Sindelar R."/>
            <person name="Kotary K."/>
            <person name="Garner R."/>
            <person name="Barclay S."/>
            <person name="Lawson P."/>
            <person name="Krumholz L."/>
        </authorList>
    </citation>
    <scope>NUCLEOTIDE SEQUENCE [LARGE SCALE GENOMIC DNA]</scope>
    <source>
        <strain evidence="7 8">WSC-6</strain>
    </source>
</reference>
<keyword evidence="5 7" id="KW-0418">Kinase</keyword>
<evidence type="ECO:0000256" key="6">
    <source>
        <dbReference type="NCBIfam" id="TIGR00152"/>
    </source>
</evidence>
<dbReference type="PANTHER" id="PTHR10695">
    <property type="entry name" value="DEPHOSPHO-COA KINASE-RELATED"/>
    <property type="match status" value="1"/>
</dbReference>
<comment type="pathway">
    <text evidence="5">Cofactor biosynthesis; coenzyme A biosynthesis; CoA from (R)-pantothenate: step 5/5.</text>
</comment>
<comment type="similarity">
    <text evidence="1 5">Belongs to the CoaE family.</text>
</comment>
<comment type="caution">
    <text evidence="7">The sequence shown here is derived from an EMBL/GenBank/DDBJ whole genome shotgun (WGS) entry which is preliminary data.</text>
</comment>
<dbReference type="HAMAP" id="MF_00376">
    <property type="entry name" value="Dephospho_CoA_kinase"/>
    <property type="match status" value="1"/>
</dbReference>
<dbReference type="NCBIfam" id="TIGR00152">
    <property type="entry name" value="dephospho-CoA kinase"/>
    <property type="match status" value="1"/>
</dbReference>
<protein>
    <recommendedName>
        <fullName evidence="5 6">Dephospho-CoA kinase</fullName>
        <ecNumber evidence="5 6">2.7.1.24</ecNumber>
    </recommendedName>
    <alternativeName>
        <fullName evidence="5">Dephosphocoenzyme A kinase</fullName>
    </alternativeName>
</protein>
<dbReference type="CDD" id="cd02022">
    <property type="entry name" value="DPCK"/>
    <property type="match status" value="1"/>
</dbReference>
<evidence type="ECO:0000256" key="2">
    <source>
        <dbReference type="ARBA" id="ARBA00022741"/>
    </source>
</evidence>
<dbReference type="PANTHER" id="PTHR10695:SF46">
    <property type="entry name" value="BIFUNCTIONAL COENZYME A SYNTHASE-RELATED"/>
    <property type="match status" value="1"/>
</dbReference>
<dbReference type="InterPro" id="IPR027417">
    <property type="entry name" value="P-loop_NTPase"/>
</dbReference>
<evidence type="ECO:0000256" key="5">
    <source>
        <dbReference type="HAMAP-Rule" id="MF_00376"/>
    </source>
</evidence>
<dbReference type="EC" id="2.7.1.24" evidence="5 6"/>
<evidence type="ECO:0000313" key="8">
    <source>
        <dbReference type="Proteomes" id="UP001524586"/>
    </source>
</evidence>
<name>A0ABT1U0T6_9GAMM</name>
<dbReference type="EMBL" id="JANIBK010000009">
    <property type="protein sequence ID" value="MCQ8127434.1"/>
    <property type="molecule type" value="Genomic_DNA"/>
</dbReference>